<dbReference type="CDD" id="cd01672">
    <property type="entry name" value="TMPK"/>
    <property type="match status" value="1"/>
</dbReference>
<dbReference type="OrthoDB" id="9774907at2"/>
<dbReference type="GO" id="GO:0006227">
    <property type="term" value="P:dUDP biosynthetic process"/>
    <property type="evidence" value="ECO:0007669"/>
    <property type="project" value="TreeGrafter"/>
</dbReference>
<organism evidence="12 13">
    <name type="scientific">Corynebacterium gerontici</name>
    <dbReference type="NCBI Taxonomy" id="2079234"/>
    <lineage>
        <taxon>Bacteria</taxon>
        <taxon>Bacillati</taxon>
        <taxon>Actinomycetota</taxon>
        <taxon>Actinomycetes</taxon>
        <taxon>Mycobacteriales</taxon>
        <taxon>Corynebacteriaceae</taxon>
        <taxon>Corynebacterium</taxon>
    </lineage>
</organism>
<dbReference type="GO" id="GO:0004798">
    <property type="term" value="F:dTMP kinase activity"/>
    <property type="evidence" value="ECO:0007669"/>
    <property type="project" value="UniProtKB-UniRule"/>
</dbReference>
<dbReference type="InterPro" id="IPR039430">
    <property type="entry name" value="Thymidylate_kin-like_dom"/>
</dbReference>
<name>A0A3G6J1M3_9CORY</name>
<comment type="similarity">
    <text evidence="1 10">Belongs to the thymidylate kinase family.</text>
</comment>
<dbReference type="GO" id="GO:0005524">
    <property type="term" value="F:ATP binding"/>
    <property type="evidence" value="ECO:0007669"/>
    <property type="project" value="UniProtKB-UniRule"/>
</dbReference>
<dbReference type="InterPro" id="IPR018094">
    <property type="entry name" value="Thymidylate_kinase"/>
</dbReference>
<evidence type="ECO:0000313" key="13">
    <source>
        <dbReference type="Proteomes" id="UP000271587"/>
    </source>
</evidence>
<dbReference type="SUPFAM" id="SSF52540">
    <property type="entry name" value="P-loop containing nucleoside triphosphate hydrolases"/>
    <property type="match status" value="1"/>
</dbReference>
<dbReference type="GO" id="GO:0006233">
    <property type="term" value="P:dTDP biosynthetic process"/>
    <property type="evidence" value="ECO:0007669"/>
    <property type="project" value="InterPro"/>
</dbReference>
<feature type="domain" description="Thymidylate kinase-like" evidence="11">
    <location>
        <begin position="5"/>
        <end position="197"/>
    </location>
</feature>
<evidence type="ECO:0000256" key="10">
    <source>
        <dbReference type="HAMAP-Rule" id="MF_00165"/>
    </source>
</evidence>
<keyword evidence="13" id="KW-1185">Reference proteome</keyword>
<evidence type="ECO:0000256" key="3">
    <source>
        <dbReference type="ARBA" id="ARBA00017144"/>
    </source>
</evidence>
<keyword evidence="8 10" id="KW-0067">ATP-binding</keyword>
<accession>A0A3G6J1M3</accession>
<keyword evidence="5 10" id="KW-0545">Nucleotide biosynthesis</keyword>
<dbReference type="InterPro" id="IPR018095">
    <property type="entry name" value="Thymidylate_kin_CS"/>
</dbReference>
<dbReference type="GO" id="GO:0005829">
    <property type="term" value="C:cytosol"/>
    <property type="evidence" value="ECO:0007669"/>
    <property type="project" value="TreeGrafter"/>
</dbReference>
<evidence type="ECO:0000256" key="6">
    <source>
        <dbReference type="ARBA" id="ARBA00022741"/>
    </source>
</evidence>
<dbReference type="Gene3D" id="3.40.50.300">
    <property type="entry name" value="P-loop containing nucleotide triphosphate hydrolases"/>
    <property type="match status" value="1"/>
</dbReference>
<keyword evidence="6 10" id="KW-0547">Nucleotide-binding</keyword>
<evidence type="ECO:0000256" key="9">
    <source>
        <dbReference type="ARBA" id="ARBA00048743"/>
    </source>
</evidence>
<evidence type="ECO:0000256" key="8">
    <source>
        <dbReference type="ARBA" id="ARBA00022840"/>
    </source>
</evidence>
<sequence length="211" mass="23393">MIVAIEGIDGAGKNTLVRALQQEIRADYLAFPRYEDSVHAKLAQEALYGRMGDLSESIYGMATLFALDRRGAAERLRAASVSEEVLLLDRYVASNAAYSSARAHDEALAGWVADLEFEQFALPRPTLQVLLDTDVELAAQRAAHRETQEAHRTRDQYESDAGLQARTAAAYRELAKQQWASPWVVVSTDADVRTVAADIVRRLRTLAECQN</sequence>
<protein>
    <recommendedName>
        <fullName evidence="3 10">Thymidylate kinase</fullName>
        <ecNumber evidence="2 10">2.7.4.9</ecNumber>
    </recommendedName>
    <alternativeName>
        <fullName evidence="10">dTMP kinase</fullName>
    </alternativeName>
</protein>
<keyword evidence="4 10" id="KW-0808">Transferase</keyword>
<dbReference type="EMBL" id="CP033897">
    <property type="protein sequence ID" value="AZA10868.1"/>
    <property type="molecule type" value="Genomic_DNA"/>
</dbReference>
<dbReference type="PANTHER" id="PTHR10344">
    <property type="entry name" value="THYMIDYLATE KINASE"/>
    <property type="match status" value="1"/>
</dbReference>
<dbReference type="AlphaFoldDB" id="A0A3G6J1M3"/>
<evidence type="ECO:0000256" key="7">
    <source>
        <dbReference type="ARBA" id="ARBA00022777"/>
    </source>
</evidence>
<evidence type="ECO:0000256" key="5">
    <source>
        <dbReference type="ARBA" id="ARBA00022727"/>
    </source>
</evidence>
<evidence type="ECO:0000256" key="1">
    <source>
        <dbReference type="ARBA" id="ARBA00009776"/>
    </source>
</evidence>
<dbReference type="EC" id="2.7.4.9" evidence="2 10"/>
<dbReference type="InterPro" id="IPR027417">
    <property type="entry name" value="P-loop_NTPase"/>
</dbReference>
<evidence type="ECO:0000256" key="2">
    <source>
        <dbReference type="ARBA" id="ARBA00012980"/>
    </source>
</evidence>
<evidence type="ECO:0000259" key="11">
    <source>
        <dbReference type="Pfam" id="PF02223"/>
    </source>
</evidence>
<comment type="function">
    <text evidence="10">Phosphorylation of dTMP to form dTDP in both de novo and salvage pathways of dTTP synthesis.</text>
</comment>
<evidence type="ECO:0000313" key="12">
    <source>
        <dbReference type="EMBL" id="AZA10868.1"/>
    </source>
</evidence>
<reference evidence="12 13" key="1">
    <citation type="submission" date="2018-11" db="EMBL/GenBank/DDBJ databases">
        <authorList>
            <person name="Kleinhagauer T."/>
            <person name="Glaeser S.P."/>
            <person name="Spergser J."/>
            <person name="Ruckert C."/>
            <person name="Kaempfer P."/>
            <person name="Busse H.-J."/>
        </authorList>
    </citation>
    <scope>NUCLEOTIDE SEQUENCE [LARGE SCALE GENOMIC DNA]</scope>
    <source>
        <strain evidence="12 13">W8</strain>
    </source>
</reference>
<evidence type="ECO:0000256" key="4">
    <source>
        <dbReference type="ARBA" id="ARBA00022679"/>
    </source>
</evidence>
<dbReference type="PROSITE" id="PS01331">
    <property type="entry name" value="THYMIDYLATE_KINASE"/>
    <property type="match status" value="1"/>
</dbReference>
<gene>
    <name evidence="10 12" type="primary">tmk</name>
    <name evidence="12" type="ORF">CGERO_02720</name>
</gene>
<dbReference type="Pfam" id="PF02223">
    <property type="entry name" value="Thymidylate_kin"/>
    <property type="match status" value="1"/>
</dbReference>
<dbReference type="RefSeq" id="WP_123933351.1">
    <property type="nucleotide sequence ID" value="NZ_CP033897.1"/>
</dbReference>
<comment type="catalytic activity">
    <reaction evidence="9 10">
        <text>dTMP + ATP = dTDP + ADP</text>
        <dbReference type="Rhea" id="RHEA:13517"/>
        <dbReference type="ChEBI" id="CHEBI:30616"/>
        <dbReference type="ChEBI" id="CHEBI:58369"/>
        <dbReference type="ChEBI" id="CHEBI:63528"/>
        <dbReference type="ChEBI" id="CHEBI:456216"/>
        <dbReference type="EC" id="2.7.4.9"/>
    </reaction>
</comment>
<dbReference type="HAMAP" id="MF_00165">
    <property type="entry name" value="Thymidylate_kinase"/>
    <property type="match status" value="1"/>
</dbReference>
<comment type="caution">
    <text evidence="10">Lacks conserved residue(s) required for the propagation of feature annotation.</text>
</comment>
<dbReference type="GO" id="GO:0006235">
    <property type="term" value="P:dTTP biosynthetic process"/>
    <property type="evidence" value="ECO:0007669"/>
    <property type="project" value="UniProtKB-UniRule"/>
</dbReference>
<keyword evidence="7 10" id="KW-0418">Kinase</keyword>
<dbReference type="KEGG" id="cgk:CGERO_02720"/>
<dbReference type="PANTHER" id="PTHR10344:SF4">
    <property type="entry name" value="UMP-CMP KINASE 2, MITOCHONDRIAL"/>
    <property type="match status" value="1"/>
</dbReference>
<dbReference type="Proteomes" id="UP000271587">
    <property type="component" value="Chromosome"/>
</dbReference>
<dbReference type="NCBIfam" id="NF005923">
    <property type="entry name" value="PRK07933.1"/>
    <property type="match status" value="1"/>
</dbReference>
<proteinExistence type="inferred from homology"/>